<feature type="transmembrane region" description="Helical" evidence="8">
    <location>
        <begin position="133"/>
        <end position="154"/>
    </location>
</feature>
<keyword evidence="7 8" id="KW-0472">Membrane</keyword>
<dbReference type="AlphaFoldDB" id="A0A1G5GUD6"/>
<feature type="transmembrane region" description="Helical" evidence="8">
    <location>
        <begin position="59"/>
        <end position="82"/>
    </location>
</feature>
<dbReference type="GO" id="GO:0015295">
    <property type="term" value="F:solute:proton symporter activity"/>
    <property type="evidence" value="ECO:0007669"/>
    <property type="project" value="TreeGrafter"/>
</dbReference>
<keyword evidence="5 8" id="KW-0812">Transmembrane</keyword>
<evidence type="ECO:0000256" key="4">
    <source>
        <dbReference type="ARBA" id="ARBA00022475"/>
    </source>
</evidence>
<evidence type="ECO:0000256" key="8">
    <source>
        <dbReference type="RuleBase" id="RU365092"/>
    </source>
</evidence>
<dbReference type="GO" id="GO:0005886">
    <property type="term" value="C:plasma membrane"/>
    <property type="evidence" value="ECO:0007669"/>
    <property type="project" value="UniProtKB-SubCell"/>
</dbReference>
<accession>A0A1G5GUD6</accession>
<gene>
    <name evidence="9" type="ORF">SAMN05216233_111148</name>
</gene>
<comment type="subcellular location">
    <subcellularLocation>
        <location evidence="1 8">Cell membrane</location>
        <topology evidence="1 8">Multi-pass membrane protein</topology>
    </subcellularLocation>
</comment>
<feature type="transmembrane region" description="Helical" evidence="8">
    <location>
        <begin position="322"/>
        <end position="342"/>
    </location>
</feature>
<organism evidence="9 10">
    <name type="scientific">Desulfoluna spongiiphila</name>
    <dbReference type="NCBI Taxonomy" id="419481"/>
    <lineage>
        <taxon>Bacteria</taxon>
        <taxon>Pseudomonadati</taxon>
        <taxon>Thermodesulfobacteriota</taxon>
        <taxon>Desulfobacteria</taxon>
        <taxon>Desulfobacterales</taxon>
        <taxon>Desulfolunaceae</taxon>
        <taxon>Desulfoluna</taxon>
    </lineage>
</organism>
<evidence type="ECO:0000313" key="9">
    <source>
        <dbReference type="EMBL" id="SCY55225.1"/>
    </source>
</evidence>
<evidence type="ECO:0000256" key="7">
    <source>
        <dbReference type="ARBA" id="ARBA00023136"/>
    </source>
</evidence>
<feature type="transmembrane region" description="Helical" evidence="8">
    <location>
        <begin position="264"/>
        <end position="281"/>
    </location>
</feature>
<evidence type="ECO:0000313" key="10">
    <source>
        <dbReference type="Proteomes" id="UP000198870"/>
    </source>
</evidence>
<dbReference type="InterPro" id="IPR003804">
    <property type="entry name" value="Lactate_perm"/>
</dbReference>
<dbReference type="STRING" id="419481.SAMN05216233_111148"/>
<evidence type="ECO:0000256" key="2">
    <source>
        <dbReference type="ARBA" id="ARBA00010100"/>
    </source>
</evidence>
<dbReference type="GO" id="GO:0015129">
    <property type="term" value="F:lactate transmembrane transporter activity"/>
    <property type="evidence" value="ECO:0007669"/>
    <property type="project" value="UniProtKB-UniRule"/>
</dbReference>
<reference evidence="9 10" key="1">
    <citation type="submission" date="2016-10" db="EMBL/GenBank/DDBJ databases">
        <authorList>
            <person name="de Groot N.N."/>
        </authorList>
    </citation>
    <scope>NUCLEOTIDE SEQUENCE [LARGE SCALE GENOMIC DNA]</scope>
    <source>
        <strain evidence="9 10">AA1</strain>
    </source>
</reference>
<keyword evidence="4 8" id="KW-1003">Cell membrane</keyword>
<feature type="transmembrane region" description="Helical" evidence="8">
    <location>
        <begin position="371"/>
        <end position="390"/>
    </location>
</feature>
<evidence type="ECO:0000256" key="1">
    <source>
        <dbReference type="ARBA" id="ARBA00004651"/>
    </source>
</evidence>
<feature type="transmembrane region" description="Helical" evidence="8">
    <location>
        <begin position="202"/>
        <end position="226"/>
    </location>
</feature>
<dbReference type="PANTHER" id="PTHR30003">
    <property type="entry name" value="L-LACTATE PERMEASE"/>
    <property type="match status" value="1"/>
</dbReference>
<evidence type="ECO:0000256" key="5">
    <source>
        <dbReference type="ARBA" id="ARBA00022692"/>
    </source>
</evidence>
<evidence type="ECO:0000256" key="3">
    <source>
        <dbReference type="ARBA" id="ARBA00022448"/>
    </source>
</evidence>
<dbReference type="RefSeq" id="WP_092211737.1">
    <property type="nucleotide sequence ID" value="NZ_FMUX01000011.1"/>
</dbReference>
<keyword evidence="3 8" id="KW-0813">Transport</keyword>
<dbReference type="Pfam" id="PF02652">
    <property type="entry name" value="Lactate_perm"/>
    <property type="match status" value="1"/>
</dbReference>
<feature type="transmembrane region" description="Helical" evidence="8">
    <location>
        <begin position="102"/>
        <end position="121"/>
    </location>
</feature>
<evidence type="ECO:0000256" key="6">
    <source>
        <dbReference type="ARBA" id="ARBA00022989"/>
    </source>
</evidence>
<sequence length="564" mass="60483">MSLGVLALIAFIPIAIVLIFMVGMKWPATKAMPLAWAACALIAMIIWKMPAGFVAASTLAGFGSAVNVLIIVFGAIIILYTMQVSGAMETISYGFLGISRDRRIQTIIIAFTFGAFIEGAAGFGTPAAIAAPLLLGLGFPALAAVCVCLIFNSVPVTFGAVGTPVWFGFKTLRTPIEKVLADGSVETGFATFDEFLKHVGQWAAITHAIIACFLLVFVICFLTRFFGKNKKWSEGLGAWKFALFTAVTFDVVYLSTAFLVGVEFPSLIGGLVSLGIVVTAAKKGLFMPEEIWDFGERASWDKDWVGEIEPGKTDLKPRMSQLMAWMPYVLIAVILVLTRLSSLPFKGWVTSWVISFPHILGYESVNFATKLLYLPGTIPFMLVALITIALHKIPADKAIGAWKESFIRMKNPTIAMLFAVAMVEIMKQSGHNVMGYSSLPLTMAEAVASITGKTWPMFASYVGALGSFITGSCTVSDLLFADFQYGLATTIGASREIVVALQGVGGAMGNMICVHNVVAVSATVGLVGMEGTIIRRTMIPLVLYGIMAGTIGSLFCYVLFPGVF</sequence>
<feature type="transmembrane region" description="Helical" evidence="8">
    <location>
        <begin position="238"/>
        <end position="258"/>
    </location>
</feature>
<comment type="function">
    <text evidence="8">Uptake of L-lactate across the membrane. Can also transport D-lactate and glycolate.</text>
</comment>
<feature type="transmembrane region" description="Helical" evidence="8">
    <location>
        <begin position="507"/>
        <end position="529"/>
    </location>
</feature>
<dbReference type="PANTHER" id="PTHR30003:SF0">
    <property type="entry name" value="GLYCOLATE PERMEASE GLCA-RELATED"/>
    <property type="match status" value="1"/>
</dbReference>
<dbReference type="EMBL" id="FMUX01000011">
    <property type="protein sequence ID" value="SCY55225.1"/>
    <property type="molecule type" value="Genomic_DNA"/>
</dbReference>
<name>A0A1G5GUD6_9BACT</name>
<proteinExistence type="inferred from homology"/>
<feature type="transmembrane region" description="Helical" evidence="8">
    <location>
        <begin position="30"/>
        <end position="47"/>
    </location>
</feature>
<keyword evidence="10" id="KW-1185">Reference proteome</keyword>
<keyword evidence="6 8" id="KW-1133">Transmembrane helix</keyword>
<dbReference type="OrthoDB" id="9761056at2"/>
<feature type="transmembrane region" description="Helical" evidence="8">
    <location>
        <begin position="541"/>
        <end position="560"/>
    </location>
</feature>
<dbReference type="Proteomes" id="UP000198870">
    <property type="component" value="Unassembled WGS sequence"/>
</dbReference>
<comment type="similarity">
    <text evidence="2 8">Belongs to the lactate permease family.</text>
</comment>
<dbReference type="NCBIfam" id="TIGR00795">
    <property type="entry name" value="lctP"/>
    <property type="match status" value="1"/>
</dbReference>
<feature type="transmembrane region" description="Helical" evidence="8">
    <location>
        <begin position="5"/>
        <end position="24"/>
    </location>
</feature>
<protein>
    <recommendedName>
        <fullName evidence="8">L-lactate permease</fullName>
    </recommendedName>
</protein>